<keyword evidence="4" id="KW-1185">Reference proteome</keyword>
<protein>
    <submittedName>
        <fullName evidence="3">DUF2061 domain-containing protein</fullName>
    </submittedName>
</protein>
<feature type="domain" description="DUF2061" evidence="2">
    <location>
        <begin position="8"/>
        <end position="59"/>
    </location>
</feature>
<evidence type="ECO:0000313" key="4">
    <source>
        <dbReference type="Proteomes" id="UP000326554"/>
    </source>
</evidence>
<dbReference type="Proteomes" id="UP000326554">
    <property type="component" value="Unassembled WGS sequence"/>
</dbReference>
<reference evidence="3 4" key="1">
    <citation type="submission" date="2019-09" db="EMBL/GenBank/DDBJ databases">
        <authorList>
            <person name="Park J.-S."/>
            <person name="Choi H.-J."/>
        </authorList>
    </citation>
    <scope>NUCLEOTIDE SEQUENCE [LARGE SCALE GENOMIC DNA]</scope>
    <source>
        <strain evidence="3 4">176SS1-4</strain>
    </source>
</reference>
<dbReference type="InterPro" id="IPR018638">
    <property type="entry name" value="DUF2061_membrane"/>
</dbReference>
<evidence type="ECO:0000259" key="2">
    <source>
        <dbReference type="Pfam" id="PF09834"/>
    </source>
</evidence>
<accession>A0A5J5GE07</accession>
<dbReference type="EMBL" id="VYQE01000006">
    <property type="protein sequence ID" value="KAA9005714.1"/>
    <property type="molecule type" value="Genomic_DNA"/>
</dbReference>
<evidence type="ECO:0000313" key="3">
    <source>
        <dbReference type="EMBL" id="KAA9005714.1"/>
    </source>
</evidence>
<evidence type="ECO:0000256" key="1">
    <source>
        <dbReference type="SAM" id="Phobius"/>
    </source>
</evidence>
<keyword evidence="1" id="KW-1133">Transmembrane helix</keyword>
<comment type="caution">
    <text evidence="3">The sequence shown here is derived from an EMBL/GenBank/DDBJ whole genome shotgun (WGS) entry which is preliminary data.</text>
</comment>
<sequence length="68" mass="7319">METRTRSVVKAVLWTLLGLVVMSIVGFIATGSALTGGAMALANATLGFLSYLIYERVWANISWGRVDV</sequence>
<keyword evidence="1" id="KW-0472">Membrane</keyword>
<feature type="transmembrane region" description="Helical" evidence="1">
    <location>
        <begin position="12"/>
        <end position="30"/>
    </location>
</feature>
<organism evidence="3 4">
    <name type="scientific">Histidinibacterium aquaticum</name>
    <dbReference type="NCBI Taxonomy" id="2613962"/>
    <lineage>
        <taxon>Bacteria</taxon>
        <taxon>Pseudomonadati</taxon>
        <taxon>Pseudomonadota</taxon>
        <taxon>Alphaproteobacteria</taxon>
        <taxon>Rhodobacterales</taxon>
        <taxon>Paracoccaceae</taxon>
        <taxon>Histidinibacterium</taxon>
    </lineage>
</organism>
<gene>
    <name evidence="3" type="ORF">F3S47_17600</name>
</gene>
<dbReference type="Pfam" id="PF09834">
    <property type="entry name" value="DUF2061"/>
    <property type="match status" value="1"/>
</dbReference>
<dbReference type="RefSeq" id="WP_150446621.1">
    <property type="nucleotide sequence ID" value="NZ_VYQE01000006.1"/>
</dbReference>
<feature type="transmembrane region" description="Helical" evidence="1">
    <location>
        <begin position="36"/>
        <end position="54"/>
    </location>
</feature>
<dbReference type="AlphaFoldDB" id="A0A5J5GE07"/>
<name>A0A5J5GE07_9RHOB</name>
<proteinExistence type="predicted"/>
<keyword evidence="1" id="KW-0812">Transmembrane</keyword>